<dbReference type="InterPro" id="IPR016032">
    <property type="entry name" value="Sig_transdc_resp-reg_C-effctor"/>
</dbReference>
<dbReference type="EMBL" id="JAHESD010000052">
    <property type="protein sequence ID" value="MBT1705316.1"/>
    <property type="molecule type" value="Genomic_DNA"/>
</dbReference>
<keyword evidence="2" id="KW-0805">Transcription regulation</keyword>
<evidence type="ECO:0000256" key="4">
    <source>
        <dbReference type="ARBA" id="ARBA00023163"/>
    </source>
</evidence>
<dbReference type="PROSITE" id="PS50043">
    <property type="entry name" value="HTH_LUXR_2"/>
    <property type="match status" value="1"/>
</dbReference>
<evidence type="ECO:0000256" key="1">
    <source>
        <dbReference type="ARBA" id="ARBA00022553"/>
    </source>
</evidence>
<proteinExistence type="predicted"/>
<dbReference type="PANTHER" id="PTHR43214:SF41">
    <property type="entry name" value="NITRATE_NITRITE RESPONSE REGULATOR PROTEIN NARP"/>
    <property type="match status" value="1"/>
</dbReference>
<evidence type="ECO:0000256" key="3">
    <source>
        <dbReference type="ARBA" id="ARBA00023125"/>
    </source>
</evidence>
<protein>
    <submittedName>
        <fullName evidence="8">Response regulator transcription factor</fullName>
    </submittedName>
</protein>
<keyword evidence="9" id="KW-1185">Reference proteome</keyword>
<dbReference type="SMART" id="SM00448">
    <property type="entry name" value="REC"/>
    <property type="match status" value="1"/>
</dbReference>
<feature type="modified residue" description="4-aspartylphosphate" evidence="5">
    <location>
        <position position="55"/>
    </location>
</feature>
<dbReference type="SUPFAM" id="SSF52172">
    <property type="entry name" value="CheY-like"/>
    <property type="match status" value="1"/>
</dbReference>
<dbReference type="PRINTS" id="PR00038">
    <property type="entry name" value="HTHLUXR"/>
</dbReference>
<dbReference type="InterPro" id="IPR058245">
    <property type="entry name" value="NreC/VraR/RcsB-like_REC"/>
</dbReference>
<comment type="caution">
    <text evidence="8">The sequence shown here is derived from an EMBL/GenBank/DDBJ whole genome shotgun (WGS) entry which is preliminary data.</text>
</comment>
<keyword evidence="1 5" id="KW-0597">Phosphoprotein</keyword>
<dbReference type="Pfam" id="PF00072">
    <property type="entry name" value="Response_reg"/>
    <property type="match status" value="1"/>
</dbReference>
<dbReference type="CDD" id="cd17535">
    <property type="entry name" value="REC_NarL-like"/>
    <property type="match status" value="1"/>
</dbReference>
<dbReference type="PANTHER" id="PTHR43214">
    <property type="entry name" value="TWO-COMPONENT RESPONSE REGULATOR"/>
    <property type="match status" value="1"/>
</dbReference>
<feature type="domain" description="HTH luxR-type" evidence="6">
    <location>
        <begin position="142"/>
        <end position="207"/>
    </location>
</feature>
<reference evidence="8 9" key="1">
    <citation type="submission" date="2021-05" db="EMBL/GenBank/DDBJ databases">
        <title>A Polyphasic approach of four new species of the genus Ohtaekwangia: Ohtaekwangia histidinii sp. nov., Ohtaekwangia cretensis sp. nov., Ohtaekwangia indiensis sp. nov., Ohtaekwangia reichenbachii sp. nov. from diverse environment.</title>
        <authorList>
            <person name="Octaviana S."/>
        </authorList>
    </citation>
    <scope>NUCLEOTIDE SEQUENCE [LARGE SCALE GENOMIC DNA]</scope>
    <source>
        <strain evidence="8 9">PWU20</strain>
    </source>
</reference>
<keyword evidence="4" id="KW-0804">Transcription</keyword>
<keyword evidence="3" id="KW-0238">DNA-binding</keyword>
<evidence type="ECO:0000256" key="2">
    <source>
        <dbReference type="ARBA" id="ARBA00023015"/>
    </source>
</evidence>
<dbReference type="SMART" id="SM00421">
    <property type="entry name" value="HTH_LUXR"/>
    <property type="match status" value="1"/>
</dbReference>
<evidence type="ECO:0000259" key="7">
    <source>
        <dbReference type="PROSITE" id="PS50110"/>
    </source>
</evidence>
<dbReference type="InterPro" id="IPR036388">
    <property type="entry name" value="WH-like_DNA-bd_sf"/>
</dbReference>
<gene>
    <name evidence="8" type="ORF">KK060_18640</name>
</gene>
<evidence type="ECO:0000259" key="6">
    <source>
        <dbReference type="PROSITE" id="PS50043"/>
    </source>
</evidence>
<evidence type="ECO:0000313" key="8">
    <source>
        <dbReference type="EMBL" id="MBT1705316.1"/>
    </source>
</evidence>
<evidence type="ECO:0000256" key="5">
    <source>
        <dbReference type="PROSITE-ProRule" id="PRU00169"/>
    </source>
</evidence>
<dbReference type="PROSITE" id="PS50110">
    <property type="entry name" value="RESPONSE_REGULATORY"/>
    <property type="match status" value="1"/>
</dbReference>
<dbReference type="Pfam" id="PF00196">
    <property type="entry name" value="GerE"/>
    <property type="match status" value="1"/>
</dbReference>
<dbReference type="Proteomes" id="UP000772618">
    <property type="component" value="Unassembled WGS sequence"/>
</dbReference>
<dbReference type="InterPro" id="IPR039420">
    <property type="entry name" value="WalR-like"/>
</dbReference>
<organism evidence="8 9">
    <name type="scientific">Chryseosolibacter indicus</name>
    <dbReference type="NCBI Taxonomy" id="2782351"/>
    <lineage>
        <taxon>Bacteria</taxon>
        <taxon>Pseudomonadati</taxon>
        <taxon>Bacteroidota</taxon>
        <taxon>Cytophagia</taxon>
        <taxon>Cytophagales</taxon>
        <taxon>Chryseotaleaceae</taxon>
        <taxon>Chryseosolibacter</taxon>
    </lineage>
</organism>
<sequence length="209" mass="23386">MKVNVLIVDDEALLREGLRAMLQHESVVKNVYEAHDEKTFQEALIKNTVDLILLDVRLRSVTGFDLLARLKAIDQHPKVIAVTGLDGTEMIINLLKSGVHGIVYKLDGYSEISKAIKNVLQSGTYFPESVLKIIQTNAQRWQEIPSVTLTFQEKEMLKAIATGITTKEIAVHLKMSPSTAETYRIRLMKKVNVPNTAALLAYAFRNGIL</sequence>
<dbReference type="Gene3D" id="3.40.50.2300">
    <property type="match status" value="1"/>
</dbReference>
<dbReference type="SUPFAM" id="SSF46894">
    <property type="entry name" value="C-terminal effector domain of the bipartite response regulators"/>
    <property type="match status" value="1"/>
</dbReference>
<dbReference type="InterPro" id="IPR001789">
    <property type="entry name" value="Sig_transdc_resp-reg_receiver"/>
</dbReference>
<accession>A0ABS5VZ57</accession>
<evidence type="ECO:0000313" key="9">
    <source>
        <dbReference type="Proteomes" id="UP000772618"/>
    </source>
</evidence>
<dbReference type="Gene3D" id="1.10.10.10">
    <property type="entry name" value="Winged helix-like DNA-binding domain superfamily/Winged helix DNA-binding domain"/>
    <property type="match status" value="1"/>
</dbReference>
<dbReference type="InterPro" id="IPR000792">
    <property type="entry name" value="Tscrpt_reg_LuxR_C"/>
</dbReference>
<dbReference type="CDD" id="cd06170">
    <property type="entry name" value="LuxR_C_like"/>
    <property type="match status" value="1"/>
</dbReference>
<dbReference type="InterPro" id="IPR011006">
    <property type="entry name" value="CheY-like_superfamily"/>
</dbReference>
<feature type="domain" description="Response regulatory" evidence="7">
    <location>
        <begin position="4"/>
        <end position="120"/>
    </location>
</feature>
<dbReference type="RefSeq" id="WP_254155267.1">
    <property type="nucleotide sequence ID" value="NZ_JAHESD010000052.1"/>
</dbReference>
<name>A0ABS5VZ57_9BACT</name>